<feature type="chain" id="PRO_5004239288" evidence="1">
    <location>
        <begin position="21"/>
        <end position="281"/>
    </location>
</feature>
<proteinExistence type="predicted"/>
<protein>
    <submittedName>
        <fullName evidence="2">Uncharacterized protein</fullName>
    </submittedName>
</protein>
<dbReference type="EMBL" id="DQ068067">
    <property type="protein sequence ID" value="AAY89992.1"/>
    <property type="molecule type" value="Genomic_DNA"/>
</dbReference>
<sequence>MKKLLYIFFLIIIAPLSGMASTCTVSSGVTTVDNDSCGSQPDSYGIRMYKMYLCTSAPTEPTTSSAADLSAGGCVLVLDGGTDGVRVDVTGSTKVNFTGATFTKPPAGVYTHGYMHIDNIFYIKQQRIFNEAKEGRVDGNDEGIHCSTVSGTGNETDGKSSTCGSSAIAAGTWGSILLDLDGGTAGMQATAEAENLNNTGSDIKGILVKSNGHTAANTNDVDSLEGFQTFGTPVVVGINLKSFDIAFGISEGSTIFEDTNDPPVVGFGSGPFQAVITPINH</sequence>
<evidence type="ECO:0000256" key="1">
    <source>
        <dbReference type="SAM" id="SignalP"/>
    </source>
</evidence>
<evidence type="ECO:0000313" key="2">
    <source>
        <dbReference type="EMBL" id="AAY89992.1"/>
    </source>
</evidence>
<keyword evidence="1" id="KW-0732">Signal</keyword>
<reference evidence="2" key="1">
    <citation type="journal article" date="2005" name="PLoS Biol.">
        <title>New insights into metabolic properties of marine bacteria encoding proteorhodopsins.</title>
        <authorList>
            <person name="Sabehi G."/>
            <person name="Loy A."/>
            <person name="Jung K.H."/>
            <person name="Partha R."/>
            <person name="Spudich J.L."/>
            <person name="Isaacson T."/>
            <person name="Hirschberg J."/>
            <person name="Wagner M."/>
            <person name="Beja O."/>
        </authorList>
    </citation>
    <scope>NUCLEOTIDE SEQUENCE</scope>
</reference>
<name>Q4JN05_9BACT</name>
<accession>Q4JN05</accession>
<feature type="signal peptide" evidence="1">
    <location>
        <begin position="1"/>
        <end position="20"/>
    </location>
</feature>
<organism evidence="2">
    <name type="scientific">uncultured bacterium BAC13K9BAC</name>
    <dbReference type="NCBI Taxonomy" id="332979"/>
    <lineage>
        <taxon>Bacteria</taxon>
        <taxon>environmental samples</taxon>
    </lineage>
</organism>
<dbReference type="AlphaFoldDB" id="Q4JN05"/>